<keyword evidence="3" id="KW-1185">Reference proteome</keyword>
<protein>
    <submittedName>
        <fullName evidence="2">Metalloregulator ArsR/SmtB family transcription factor</fullName>
    </submittedName>
</protein>
<dbReference type="InterPro" id="IPR036388">
    <property type="entry name" value="WH-like_DNA-bd_sf"/>
</dbReference>
<dbReference type="SUPFAM" id="SSF46785">
    <property type="entry name" value="Winged helix' DNA-binding domain"/>
    <property type="match status" value="1"/>
</dbReference>
<reference evidence="3" key="1">
    <citation type="submission" date="2023-07" db="EMBL/GenBank/DDBJ databases">
        <title>30 novel species of actinomycetes from the DSMZ collection.</title>
        <authorList>
            <person name="Nouioui I."/>
        </authorList>
    </citation>
    <scope>NUCLEOTIDE SEQUENCE [LARGE SCALE GENOMIC DNA]</scope>
    <source>
        <strain evidence="3">DSM 44399</strain>
    </source>
</reference>
<evidence type="ECO:0000313" key="2">
    <source>
        <dbReference type="EMBL" id="MDT0260705.1"/>
    </source>
</evidence>
<dbReference type="Proteomes" id="UP001183176">
    <property type="component" value="Unassembled WGS sequence"/>
</dbReference>
<name>A0ABU2J6T3_9ACTN</name>
<evidence type="ECO:0000313" key="3">
    <source>
        <dbReference type="Proteomes" id="UP001183176"/>
    </source>
</evidence>
<dbReference type="InterPro" id="IPR036390">
    <property type="entry name" value="WH_DNA-bd_sf"/>
</dbReference>
<organism evidence="2 3">
    <name type="scientific">Jatrophihabitans lederbergiae</name>
    <dbReference type="NCBI Taxonomy" id="3075547"/>
    <lineage>
        <taxon>Bacteria</taxon>
        <taxon>Bacillati</taxon>
        <taxon>Actinomycetota</taxon>
        <taxon>Actinomycetes</taxon>
        <taxon>Jatrophihabitantales</taxon>
        <taxon>Jatrophihabitantaceae</taxon>
        <taxon>Jatrophihabitans</taxon>
    </lineage>
</organism>
<dbReference type="InterPro" id="IPR013196">
    <property type="entry name" value="HTH_11"/>
</dbReference>
<proteinExistence type="predicted"/>
<gene>
    <name evidence="2" type="ORF">RM423_04785</name>
</gene>
<accession>A0ABU2J6T3</accession>
<dbReference type="EMBL" id="JAVREH010000004">
    <property type="protein sequence ID" value="MDT0260705.1"/>
    <property type="molecule type" value="Genomic_DNA"/>
</dbReference>
<dbReference type="Pfam" id="PF08279">
    <property type="entry name" value="HTH_11"/>
    <property type="match status" value="1"/>
</dbReference>
<sequence>MAPAGRAVTTPASEGRTRDAVVRLAQESGPLTAAAFAERLELSAAAIRRHLDALVVDGIFVDVEPRVSALHPRGRGRPARAYQLTDAGRASFGHAYDDLASTALRYLRETGGERAVAAFADHRAHTLAARIDARLTTAATAGGPTAEDDLAGQRERASLVAAALTDEGYAAKATPAGHGTQICQHHCPVAHVAAEFPELCEAETRALADLLGTNVQRLATIAHGDGVCTTHIPHGSQIPQDTVTAEQP</sequence>
<evidence type="ECO:0000259" key="1">
    <source>
        <dbReference type="Pfam" id="PF08279"/>
    </source>
</evidence>
<feature type="domain" description="Helix-turn-helix type 11" evidence="1">
    <location>
        <begin position="16"/>
        <end position="66"/>
    </location>
</feature>
<dbReference type="InterPro" id="IPR050313">
    <property type="entry name" value="Carb_Metab_HTH_regulators"/>
</dbReference>
<dbReference type="PANTHER" id="PTHR30363:SF28">
    <property type="entry name" value="TRANSCRIPTIONAL REGULATORY PROTEIN-RELATED"/>
    <property type="match status" value="1"/>
</dbReference>
<dbReference type="Gene3D" id="1.10.10.10">
    <property type="entry name" value="Winged helix-like DNA-binding domain superfamily/Winged helix DNA-binding domain"/>
    <property type="match status" value="1"/>
</dbReference>
<comment type="caution">
    <text evidence="2">The sequence shown here is derived from an EMBL/GenBank/DDBJ whole genome shotgun (WGS) entry which is preliminary data.</text>
</comment>
<dbReference type="PANTHER" id="PTHR30363">
    <property type="entry name" value="HTH-TYPE TRANSCRIPTIONAL REGULATOR SRLR-RELATED"/>
    <property type="match status" value="1"/>
</dbReference>